<reference evidence="2 3" key="1">
    <citation type="submission" date="2020-04" db="EMBL/GenBank/DDBJ databases">
        <title>Chromosome-level genome assembly of a cyprinid fish Onychostoma macrolepis by integration of Nanopore Sequencing, Bionano and Hi-C technology.</title>
        <authorList>
            <person name="Wang D."/>
        </authorList>
    </citation>
    <scope>NUCLEOTIDE SEQUENCE [LARGE SCALE GENOMIC DNA]</scope>
    <source>
        <strain evidence="2">SWU-2019</strain>
        <tissue evidence="2">Muscle</tissue>
    </source>
</reference>
<evidence type="ECO:0000313" key="3">
    <source>
        <dbReference type="Proteomes" id="UP000579812"/>
    </source>
</evidence>
<gene>
    <name evidence="2" type="ORF">G5714_010683</name>
</gene>
<sequence>MRATTKADQEQDITTFRRITSKKFSEIFFKGDGGVPVPRIQDVEDKDMWMDADEENTLGLNPVSQCSRSRSVSRLSAACYARVRRMRASVLDSRAPCEKCVSRSLALGRGGKQSGQFARERRDGGEDQGKEEWERKTGDRVKVERL</sequence>
<comment type="caution">
    <text evidence="2">The sequence shown here is derived from an EMBL/GenBank/DDBJ whole genome shotgun (WGS) entry which is preliminary data.</text>
</comment>
<dbReference type="EMBL" id="JAAMOB010000010">
    <property type="protein sequence ID" value="KAF4107924.1"/>
    <property type="molecule type" value="Genomic_DNA"/>
</dbReference>
<evidence type="ECO:0000313" key="2">
    <source>
        <dbReference type="EMBL" id="KAF4107924.1"/>
    </source>
</evidence>
<organism evidence="2 3">
    <name type="scientific">Onychostoma macrolepis</name>
    <dbReference type="NCBI Taxonomy" id="369639"/>
    <lineage>
        <taxon>Eukaryota</taxon>
        <taxon>Metazoa</taxon>
        <taxon>Chordata</taxon>
        <taxon>Craniata</taxon>
        <taxon>Vertebrata</taxon>
        <taxon>Euteleostomi</taxon>
        <taxon>Actinopterygii</taxon>
        <taxon>Neopterygii</taxon>
        <taxon>Teleostei</taxon>
        <taxon>Ostariophysi</taxon>
        <taxon>Cypriniformes</taxon>
        <taxon>Cyprinidae</taxon>
        <taxon>Acrossocheilinae</taxon>
        <taxon>Onychostoma</taxon>
    </lineage>
</organism>
<evidence type="ECO:0000256" key="1">
    <source>
        <dbReference type="SAM" id="MobiDB-lite"/>
    </source>
</evidence>
<name>A0A7J6CLH0_9TELE</name>
<protein>
    <submittedName>
        <fullName evidence="2">Uncharacterized protein</fullName>
    </submittedName>
</protein>
<keyword evidence="3" id="KW-1185">Reference proteome</keyword>
<dbReference type="AlphaFoldDB" id="A0A7J6CLH0"/>
<feature type="compositionally biased region" description="Basic and acidic residues" evidence="1">
    <location>
        <begin position="118"/>
        <end position="146"/>
    </location>
</feature>
<feature type="region of interest" description="Disordered" evidence="1">
    <location>
        <begin position="109"/>
        <end position="146"/>
    </location>
</feature>
<proteinExistence type="predicted"/>
<dbReference type="Proteomes" id="UP000579812">
    <property type="component" value="Unassembled WGS sequence"/>
</dbReference>
<accession>A0A7J6CLH0</accession>